<protein>
    <recommendedName>
        <fullName evidence="1">KIB1-4 beta-propeller domain-containing protein</fullName>
    </recommendedName>
</protein>
<dbReference type="Proteomes" id="UP001415857">
    <property type="component" value="Unassembled WGS sequence"/>
</dbReference>
<name>A0AAP0RUI2_LIQFO</name>
<evidence type="ECO:0000313" key="3">
    <source>
        <dbReference type="Proteomes" id="UP001415857"/>
    </source>
</evidence>
<reference evidence="2 3" key="1">
    <citation type="journal article" date="2024" name="Plant J.">
        <title>Genome sequences and population genomics reveal climatic adaptation and genomic divergence between two closely related sweetgum species.</title>
        <authorList>
            <person name="Xu W.Q."/>
            <person name="Ren C.Q."/>
            <person name="Zhang X.Y."/>
            <person name="Comes H.P."/>
            <person name="Liu X.H."/>
            <person name="Li Y.G."/>
            <person name="Kettle C.J."/>
            <person name="Jalonen R."/>
            <person name="Gaisberger H."/>
            <person name="Ma Y.Z."/>
            <person name="Qiu Y.X."/>
        </authorList>
    </citation>
    <scope>NUCLEOTIDE SEQUENCE [LARGE SCALE GENOMIC DNA]</scope>
    <source>
        <strain evidence="2">Hangzhou</strain>
    </source>
</reference>
<dbReference type="InterPro" id="IPR050942">
    <property type="entry name" value="F-box_BR-signaling"/>
</dbReference>
<evidence type="ECO:0000259" key="1">
    <source>
        <dbReference type="Pfam" id="PF03478"/>
    </source>
</evidence>
<dbReference type="InterPro" id="IPR005174">
    <property type="entry name" value="KIB1-4_b-propeller"/>
</dbReference>
<organism evidence="2 3">
    <name type="scientific">Liquidambar formosana</name>
    <name type="common">Formosan gum</name>
    <dbReference type="NCBI Taxonomy" id="63359"/>
    <lineage>
        <taxon>Eukaryota</taxon>
        <taxon>Viridiplantae</taxon>
        <taxon>Streptophyta</taxon>
        <taxon>Embryophyta</taxon>
        <taxon>Tracheophyta</taxon>
        <taxon>Spermatophyta</taxon>
        <taxon>Magnoliopsida</taxon>
        <taxon>eudicotyledons</taxon>
        <taxon>Gunneridae</taxon>
        <taxon>Pentapetalae</taxon>
        <taxon>Saxifragales</taxon>
        <taxon>Altingiaceae</taxon>
        <taxon>Liquidambar</taxon>
    </lineage>
</organism>
<proteinExistence type="predicted"/>
<dbReference type="EMBL" id="JBBPBK010000006">
    <property type="protein sequence ID" value="KAK9282662.1"/>
    <property type="molecule type" value="Genomic_DNA"/>
</dbReference>
<evidence type="ECO:0000313" key="2">
    <source>
        <dbReference type="EMBL" id="KAK9282662.1"/>
    </source>
</evidence>
<sequence>MTSSNEKDDDCLVILNYGFFYDIAFCRPGDTAWSELKDRMVPVGVWPSRNQMAYSSKDKTLYCKFREFAIEGLHDVSNPDSEWELVIPDMYEDFSVLKRYYSPQYLAMNESSGDLLLVHRNMGRWLTGGYLVENEKPTHNEWLADKTYKFDVYKVNCEEQKLEWVNCLDDRVIFLGLNHCFCLSANDFPGLTPNSIYFTDDVPRDSYPGHIDMGFFIMEGRRMRTFIHDHMETVARLRWVAPCNIPI</sequence>
<feature type="domain" description="KIB1-4 beta-propeller" evidence="1">
    <location>
        <begin position="3"/>
        <end position="214"/>
    </location>
</feature>
<gene>
    <name evidence="2" type="ORF">L1049_010882</name>
</gene>
<dbReference type="AlphaFoldDB" id="A0AAP0RUI2"/>
<accession>A0AAP0RUI2</accession>
<keyword evidence="3" id="KW-1185">Reference proteome</keyword>
<dbReference type="PANTHER" id="PTHR44259">
    <property type="entry name" value="OS07G0183000 PROTEIN-RELATED"/>
    <property type="match status" value="1"/>
</dbReference>
<comment type="caution">
    <text evidence="2">The sequence shown here is derived from an EMBL/GenBank/DDBJ whole genome shotgun (WGS) entry which is preliminary data.</text>
</comment>
<dbReference type="Pfam" id="PF03478">
    <property type="entry name" value="Beta-prop_KIB1-4"/>
    <property type="match status" value="1"/>
</dbReference>